<organism evidence="1 2">
    <name type="scientific">Ajellomyces dermatitidis (strain ER-3 / ATCC MYA-2586)</name>
    <name type="common">Blastomyces dermatitidis</name>
    <dbReference type="NCBI Taxonomy" id="559297"/>
    <lineage>
        <taxon>Eukaryota</taxon>
        <taxon>Fungi</taxon>
        <taxon>Dikarya</taxon>
        <taxon>Ascomycota</taxon>
        <taxon>Pezizomycotina</taxon>
        <taxon>Eurotiomycetes</taxon>
        <taxon>Eurotiomycetidae</taxon>
        <taxon>Onygenales</taxon>
        <taxon>Ajellomycetaceae</taxon>
        <taxon>Blastomyces</taxon>
    </lineage>
</organism>
<dbReference type="EMBL" id="EQ999980">
    <property type="protein sequence ID" value="EEQ92133.2"/>
    <property type="molecule type" value="Genomic_DNA"/>
</dbReference>
<evidence type="ECO:0000313" key="1">
    <source>
        <dbReference type="EMBL" id="EEQ92133.2"/>
    </source>
</evidence>
<keyword evidence="2" id="KW-1185">Reference proteome</keyword>
<dbReference type="RefSeq" id="XP_045278529.1">
    <property type="nucleotide sequence ID" value="XM_045423050.1"/>
</dbReference>
<proteinExistence type="predicted"/>
<accession>A0ABP2F5L8</accession>
<gene>
    <name evidence="1" type="ORF">BDCG_07253</name>
</gene>
<protein>
    <submittedName>
        <fullName evidence="1">Uncharacterized protein</fullName>
    </submittedName>
</protein>
<reference evidence="2" key="1">
    <citation type="journal article" date="2015" name="PLoS Genet.">
        <title>The dynamic genome and transcriptome of the human fungal pathogen Blastomyces and close relative Emmonsia.</title>
        <authorList>
            <person name="Munoz J.F."/>
            <person name="Gauthier G.M."/>
            <person name="Desjardins C.A."/>
            <person name="Gallo J.E."/>
            <person name="Holder J."/>
            <person name="Sullivan T.D."/>
            <person name="Marty A.J."/>
            <person name="Carmen J.C."/>
            <person name="Chen Z."/>
            <person name="Ding L."/>
            <person name="Gujja S."/>
            <person name="Magrini V."/>
            <person name="Misas E."/>
            <person name="Mitreva M."/>
            <person name="Priest M."/>
            <person name="Saif S."/>
            <person name="Whiston E.A."/>
            <person name="Young S."/>
            <person name="Zeng Q."/>
            <person name="Goldman W.E."/>
            <person name="Mardis E.R."/>
            <person name="Taylor J.W."/>
            <person name="McEwen J.G."/>
            <person name="Clay O.K."/>
            <person name="Klein B.S."/>
            <person name="Cuomo C.A."/>
        </authorList>
    </citation>
    <scope>NUCLEOTIDE SEQUENCE [LARGE SCALE GENOMIC DNA]</scope>
    <source>
        <strain evidence="2">ER-3 / ATCC MYA-2586</strain>
    </source>
</reference>
<sequence>MAQANSQTVKHRDITGVSCGPDMMSDVSGLSNSKPTLWTPRKKESVLCLYDGEEVGYLDIPPPWHSIQLSDIDDVVLGAGRVGKRNWDSILQSNNVVVIAREIINIQGSGIKIATVHSTTLVLVRPGFACNNDTCWLFYFLFFFFFSWKGA</sequence>
<name>A0ABP2F5L8_AJEDR</name>
<dbReference type="GeneID" id="69029018"/>
<evidence type="ECO:0000313" key="2">
    <source>
        <dbReference type="Proteomes" id="UP000002039"/>
    </source>
</evidence>
<dbReference type="Proteomes" id="UP000002039">
    <property type="component" value="Unassembled WGS sequence"/>
</dbReference>